<accession>A0AAU9VZR1</accession>
<evidence type="ECO:0000256" key="2">
    <source>
        <dbReference type="ARBA" id="ARBA00004286"/>
    </source>
</evidence>
<dbReference type="EMBL" id="CALNXJ010000006">
    <property type="protein sequence ID" value="CAH3041200.1"/>
    <property type="molecule type" value="Genomic_DNA"/>
</dbReference>
<dbReference type="AlphaFoldDB" id="A0AAU9VZR1"/>
<protein>
    <recommendedName>
        <fullName evidence="7">INTS8 TPR repeats domain-containing protein</fullName>
    </recommendedName>
</protein>
<evidence type="ECO:0000256" key="1">
    <source>
        <dbReference type="ARBA" id="ARBA00004123"/>
    </source>
</evidence>
<dbReference type="GO" id="GO:0032039">
    <property type="term" value="C:integrator complex"/>
    <property type="evidence" value="ECO:0007669"/>
    <property type="project" value="TreeGrafter"/>
</dbReference>
<feature type="compositionally biased region" description="Acidic residues" evidence="6">
    <location>
        <begin position="232"/>
        <end position="244"/>
    </location>
</feature>
<name>A0AAU9VZR1_9CNID</name>
<evidence type="ECO:0000256" key="4">
    <source>
        <dbReference type="ARBA" id="ARBA00022454"/>
    </source>
</evidence>
<feature type="compositionally biased region" description="Basic and acidic residues" evidence="6">
    <location>
        <begin position="248"/>
        <end position="263"/>
    </location>
</feature>
<comment type="similarity">
    <text evidence="3">Belongs to the Integrator subunit 8 family.</text>
</comment>
<evidence type="ECO:0000256" key="6">
    <source>
        <dbReference type="SAM" id="MobiDB-lite"/>
    </source>
</evidence>
<dbReference type="InterPro" id="IPR011990">
    <property type="entry name" value="TPR-like_helical_dom_sf"/>
</dbReference>
<dbReference type="InterPro" id="IPR038751">
    <property type="entry name" value="INTS8"/>
</dbReference>
<comment type="subcellular location">
    <subcellularLocation>
        <location evidence="2">Chromosome</location>
    </subcellularLocation>
    <subcellularLocation>
        <location evidence="1">Nucleus</location>
    </subcellularLocation>
</comment>
<organism evidence="8 9">
    <name type="scientific">Pocillopora meandrina</name>
    <dbReference type="NCBI Taxonomy" id="46732"/>
    <lineage>
        <taxon>Eukaryota</taxon>
        <taxon>Metazoa</taxon>
        <taxon>Cnidaria</taxon>
        <taxon>Anthozoa</taxon>
        <taxon>Hexacorallia</taxon>
        <taxon>Scleractinia</taxon>
        <taxon>Astrocoeniina</taxon>
        <taxon>Pocilloporidae</taxon>
        <taxon>Pocillopora</taxon>
    </lineage>
</organism>
<dbReference type="GO" id="GO:0005694">
    <property type="term" value="C:chromosome"/>
    <property type="evidence" value="ECO:0007669"/>
    <property type="project" value="UniProtKB-SubCell"/>
</dbReference>
<dbReference type="Pfam" id="PF25756">
    <property type="entry name" value="TPR_INTS8"/>
    <property type="match status" value="1"/>
</dbReference>
<feature type="domain" description="INTS8 TPR repeats" evidence="7">
    <location>
        <begin position="562"/>
        <end position="1050"/>
    </location>
</feature>
<evidence type="ECO:0000256" key="5">
    <source>
        <dbReference type="ARBA" id="ARBA00023242"/>
    </source>
</evidence>
<dbReference type="SUPFAM" id="SSF48452">
    <property type="entry name" value="TPR-like"/>
    <property type="match status" value="1"/>
</dbReference>
<keyword evidence="5" id="KW-0539">Nucleus</keyword>
<keyword evidence="4" id="KW-0158">Chromosome</keyword>
<gene>
    <name evidence="8" type="ORF">PMEA_00029090</name>
</gene>
<evidence type="ECO:0000313" key="9">
    <source>
        <dbReference type="Proteomes" id="UP001159428"/>
    </source>
</evidence>
<feature type="region of interest" description="Disordered" evidence="6">
    <location>
        <begin position="211"/>
        <end position="269"/>
    </location>
</feature>
<dbReference type="Gene3D" id="1.25.40.10">
    <property type="entry name" value="Tetratricopeptide repeat domain"/>
    <property type="match status" value="1"/>
</dbReference>
<reference evidence="8 9" key="1">
    <citation type="submission" date="2022-05" db="EMBL/GenBank/DDBJ databases">
        <authorList>
            <consortium name="Genoscope - CEA"/>
            <person name="William W."/>
        </authorList>
    </citation>
    <scope>NUCLEOTIDE SEQUENCE [LARGE SCALE GENOMIC DNA]</scope>
</reference>
<evidence type="ECO:0000256" key="3">
    <source>
        <dbReference type="ARBA" id="ARBA00007147"/>
    </source>
</evidence>
<dbReference type="GO" id="GO:0034472">
    <property type="term" value="P:snRNA 3'-end processing"/>
    <property type="evidence" value="ECO:0007669"/>
    <property type="project" value="InterPro"/>
</dbReference>
<dbReference type="PANTHER" id="PTHR13350:SF1">
    <property type="entry name" value="INTEGRATOR COMPLEX SUBUNIT 8"/>
    <property type="match status" value="1"/>
</dbReference>
<keyword evidence="9" id="KW-1185">Reference proteome</keyword>
<proteinExistence type="inferred from homology"/>
<dbReference type="PANTHER" id="PTHR13350">
    <property type="entry name" value="INTEGRATOR COMPLEX SUBUNIT 8"/>
    <property type="match status" value="1"/>
</dbReference>
<dbReference type="Proteomes" id="UP001159428">
    <property type="component" value="Unassembled WGS sequence"/>
</dbReference>
<dbReference type="InterPro" id="IPR057980">
    <property type="entry name" value="TPR_INTS8"/>
</dbReference>
<evidence type="ECO:0000259" key="7">
    <source>
        <dbReference type="Pfam" id="PF25756"/>
    </source>
</evidence>
<comment type="caution">
    <text evidence="8">The sequence shown here is derived from an EMBL/GenBank/DDBJ whole genome shotgun (WGS) entry which is preliminary data.</text>
</comment>
<evidence type="ECO:0000313" key="8">
    <source>
        <dbReference type="EMBL" id="CAH3041200.1"/>
    </source>
</evidence>
<sequence>MATFSSSKLASKTAISWFEFLFDTTGDLLKHLGEASAEPSATQLIVQFLEHSGLVNNNVGAASETPPTENGRVQRLCHLALRIGTHLQWNLEILEENLSLQWQSILLGELIKRTPGLDEVLKSDTDISKLDKKHAMTLIIYYRWLVRTLSQHFLPNVEKPTNNGLTADNLANESILKKLEEQLPFAVQILEQALGLTEDMVLPSAPSLAAAPKTTELSEQERASDEGVPASDDQEQNLEVDDPNNSETESKAVVKNGSDEKNGSDAVESLDSNTIEDVKIKREDIIAQVSFDLGTLYFYQEKFQRAMKLFESCRNAQCEQSSFYTVCEKKLYGYYMACCGLTGIPSVALSTPTPTESKPSLAVRLEHCRHSGYNNVIAILLEDNIALELPLEYRENLVTELRTNSRRMSEDEEITGNISLDWQVMVCNIIRDVIEGRPTNPGFWLSLGNCYQNQLDVIFSLCLQSVPIEDDFPPQSVKDSHRFKILKSFIQMICCTCEQVDGWKIARNSGAKIFLDEEEEPMDYVQSEVVDTQPDVIEQGLITDQYNTEAASGQESTELKKGFLCNKLRCTVDPGEISNLVEELHQLEKGRKHSEEFVCLLYKSHLEEIKSLQQQDILHILFSKALHCSTVKEYNNASQLLSYALGMVNTVAGRGTVNSPLEKVKAAIHQELLVLDICHESGNKRTDEISNRVKSYIWQTAPGAAEVHIEEQVNAYLLNGKEWEFLSEIKVDENAQSVDHRSLSSLLASACYYLSKPQGWRKPARSLWDGVLKIFSNSIGQQKWSADGSQGAAVASQSEGLKLTSFIHFVRKIKEETVLTVLISCLVRLRNASNKGDEVNSQRDISSSHSHLWPTAITNPGNVNFDHIGLALSGVVHHALSVQHHNVSWLQTLGDIYLDSGNYSSALRCYLEAGAVSSLFFNSPVPSSVWDDQVYRKMVTCCSAMKAHVQAALLCQCMEVKDYTTAFKALQQACSSSSDAMDFYYTFFWDITMLEYLTYTHAKRGQQDKKLLTIQAISQPDLNMFNTSELLQHTEQSRKAKLLRTFAKQYL</sequence>